<dbReference type="GO" id="GO:0042795">
    <property type="term" value="P:snRNA transcription by RNA polymerase II"/>
    <property type="evidence" value="ECO:0007669"/>
    <property type="project" value="TreeGrafter"/>
</dbReference>
<evidence type="ECO:0000256" key="2">
    <source>
        <dbReference type="ARBA" id="ARBA00023125"/>
    </source>
</evidence>
<name>A0A8T8T9J5_9BASI</name>
<feature type="domain" description="Myb-like" evidence="6">
    <location>
        <begin position="237"/>
        <end position="294"/>
    </location>
</feature>
<dbReference type="Gene3D" id="1.10.10.60">
    <property type="entry name" value="Homeodomain-like"/>
    <property type="match status" value="1"/>
</dbReference>
<accession>A0A8T8T9J5</accession>
<keyword evidence="8" id="KW-1185">Reference proteome</keyword>
<dbReference type="InterPro" id="IPR001005">
    <property type="entry name" value="SANT/Myb"/>
</dbReference>
<feature type="region of interest" description="Disordered" evidence="5">
    <location>
        <begin position="181"/>
        <end position="207"/>
    </location>
</feature>
<organism evidence="7 8">
    <name type="scientific">Tilletia indica</name>
    <dbReference type="NCBI Taxonomy" id="43049"/>
    <lineage>
        <taxon>Eukaryota</taxon>
        <taxon>Fungi</taxon>
        <taxon>Dikarya</taxon>
        <taxon>Basidiomycota</taxon>
        <taxon>Ustilaginomycotina</taxon>
        <taxon>Exobasidiomycetes</taxon>
        <taxon>Tilletiales</taxon>
        <taxon>Tilletiaceae</taxon>
        <taxon>Tilletia</taxon>
    </lineage>
</organism>
<dbReference type="GO" id="GO:0000978">
    <property type="term" value="F:RNA polymerase II cis-regulatory region sequence-specific DNA binding"/>
    <property type="evidence" value="ECO:0007669"/>
    <property type="project" value="TreeGrafter"/>
</dbReference>
<dbReference type="PANTHER" id="PTHR46621">
    <property type="entry name" value="SNRNA-ACTIVATING PROTEIN COMPLEX SUBUNIT 4"/>
    <property type="match status" value="1"/>
</dbReference>
<evidence type="ECO:0000313" key="8">
    <source>
        <dbReference type="Proteomes" id="UP000077521"/>
    </source>
</evidence>
<dbReference type="GO" id="GO:0019185">
    <property type="term" value="C:snRNA-activating protein complex"/>
    <property type="evidence" value="ECO:0007669"/>
    <property type="project" value="TreeGrafter"/>
</dbReference>
<gene>
    <name evidence="7" type="ORF">A4X13_0g2444</name>
</gene>
<dbReference type="InterPro" id="IPR009057">
    <property type="entry name" value="Homeodomain-like_sf"/>
</dbReference>
<dbReference type="InterPro" id="IPR051575">
    <property type="entry name" value="Myb-like_DNA-bd"/>
</dbReference>
<feature type="compositionally biased region" description="Basic and acidic residues" evidence="5">
    <location>
        <begin position="195"/>
        <end position="207"/>
    </location>
</feature>
<dbReference type="GO" id="GO:0001006">
    <property type="term" value="F:RNA polymerase III type 3 promoter sequence-specific DNA binding"/>
    <property type="evidence" value="ECO:0007669"/>
    <property type="project" value="TreeGrafter"/>
</dbReference>
<dbReference type="SUPFAM" id="SSF46689">
    <property type="entry name" value="Homeodomain-like"/>
    <property type="match status" value="2"/>
</dbReference>
<proteinExistence type="predicted"/>
<dbReference type="Pfam" id="PF00249">
    <property type="entry name" value="Myb_DNA-binding"/>
    <property type="match status" value="1"/>
</dbReference>
<sequence>MRTPETGSPAGSTAGNGSGGAEATMCDAAMRKFLIAQRDGISRVEHQIDERLKYNSGAALLLSAAYHELELERALLAQADVYDKEDGSGDVAGEVNAQSPVDKLANFAALAASEPVFRQKAPPKAQIERLLSGPTWTTGDTEKLREITLAECKSILAHRLLRSHDAEDVLPMVEQMKEEELAKVSLPSATNADGEPSKDIRDQGSREGEPIDWVMVSQIVGRHSPDDCRTHWLMHAMPGINTAAWTAKETDKLLKLVQEARSDPDSPIPWELIATKLGTNRTGFACLVTFRRRTAVTSDSLPWTEEDADEMLEKLQIYGPQWSHVASLLSRPHTSALVSKQFVKLQRRAKKVPTSTPSG</sequence>
<reference evidence="7" key="1">
    <citation type="submission" date="2016-04" db="EMBL/GenBank/DDBJ databases">
        <authorList>
            <person name="Nguyen H.D."/>
            <person name="Samba Siva P."/>
            <person name="Cullis J."/>
            <person name="Levesque C.A."/>
            <person name="Hambleton S."/>
        </authorList>
    </citation>
    <scope>NUCLEOTIDE SEQUENCE</scope>
    <source>
        <strain evidence="7">DAOMC 236416</strain>
    </source>
</reference>
<comment type="caution">
    <text evidence="7">The sequence shown here is derived from an EMBL/GenBank/DDBJ whole genome shotgun (WGS) entry which is preliminary data.</text>
</comment>
<feature type="compositionally biased region" description="Low complexity" evidence="5">
    <location>
        <begin position="1"/>
        <end position="13"/>
    </location>
</feature>
<dbReference type="EMBL" id="LWDF02000117">
    <property type="protein sequence ID" value="KAE8257281.1"/>
    <property type="molecule type" value="Genomic_DNA"/>
</dbReference>
<keyword evidence="1" id="KW-0805">Transcription regulation</keyword>
<keyword evidence="3" id="KW-0804">Transcription</keyword>
<dbReference type="PROSITE" id="PS50090">
    <property type="entry name" value="MYB_LIKE"/>
    <property type="match status" value="1"/>
</dbReference>
<protein>
    <recommendedName>
        <fullName evidence="6">Myb-like domain-containing protein</fullName>
    </recommendedName>
</protein>
<feature type="region of interest" description="Disordered" evidence="5">
    <location>
        <begin position="1"/>
        <end position="21"/>
    </location>
</feature>
<evidence type="ECO:0000256" key="5">
    <source>
        <dbReference type="SAM" id="MobiDB-lite"/>
    </source>
</evidence>
<evidence type="ECO:0000259" key="6">
    <source>
        <dbReference type="PROSITE" id="PS50090"/>
    </source>
</evidence>
<dbReference type="Proteomes" id="UP000077521">
    <property type="component" value="Unassembled WGS sequence"/>
</dbReference>
<dbReference type="AlphaFoldDB" id="A0A8T8T9J5"/>
<evidence type="ECO:0000313" key="7">
    <source>
        <dbReference type="EMBL" id="KAE8257281.1"/>
    </source>
</evidence>
<dbReference type="SMART" id="SM00717">
    <property type="entry name" value="SANT"/>
    <property type="match status" value="3"/>
</dbReference>
<evidence type="ECO:0000256" key="3">
    <source>
        <dbReference type="ARBA" id="ARBA00023163"/>
    </source>
</evidence>
<dbReference type="PANTHER" id="PTHR46621:SF1">
    <property type="entry name" value="SNRNA-ACTIVATING PROTEIN COMPLEX SUBUNIT 4"/>
    <property type="match status" value="1"/>
</dbReference>
<evidence type="ECO:0000256" key="4">
    <source>
        <dbReference type="ARBA" id="ARBA00023242"/>
    </source>
</evidence>
<keyword evidence="2" id="KW-0238">DNA-binding</keyword>
<dbReference type="GO" id="GO:0042796">
    <property type="term" value="P:snRNA transcription by RNA polymerase III"/>
    <property type="evidence" value="ECO:0007669"/>
    <property type="project" value="TreeGrafter"/>
</dbReference>
<evidence type="ECO:0000256" key="1">
    <source>
        <dbReference type="ARBA" id="ARBA00023015"/>
    </source>
</evidence>
<reference evidence="7" key="2">
    <citation type="journal article" date="2019" name="IMA Fungus">
        <title>Genome sequencing and comparison of five Tilletia species to identify candidate genes for the detection of regulated species infecting wheat.</title>
        <authorList>
            <person name="Nguyen H.D.T."/>
            <person name="Sultana T."/>
            <person name="Kesanakurti P."/>
            <person name="Hambleton S."/>
        </authorList>
    </citation>
    <scope>NUCLEOTIDE SEQUENCE</scope>
    <source>
        <strain evidence="7">DAOMC 236416</strain>
    </source>
</reference>
<keyword evidence="4" id="KW-0539">Nucleus</keyword>